<evidence type="ECO:0000313" key="2">
    <source>
        <dbReference type="EMBL" id="CEK54521.1"/>
    </source>
</evidence>
<gene>
    <name evidence="2" type="primary">ORF23024</name>
</gene>
<organism evidence="2">
    <name type="scientific">Arion vulgaris</name>
    <dbReference type="NCBI Taxonomy" id="1028688"/>
    <lineage>
        <taxon>Eukaryota</taxon>
        <taxon>Metazoa</taxon>
        <taxon>Spiralia</taxon>
        <taxon>Lophotrochozoa</taxon>
        <taxon>Mollusca</taxon>
        <taxon>Gastropoda</taxon>
        <taxon>Heterobranchia</taxon>
        <taxon>Euthyneura</taxon>
        <taxon>Panpulmonata</taxon>
        <taxon>Eupulmonata</taxon>
        <taxon>Stylommatophora</taxon>
        <taxon>Helicina</taxon>
        <taxon>Arionoidea</taxon>
        <taxon>Arionidae</taxon>
        <taxon>Arion</taxon>
    </lineage>
</organism>
<dbReference type="EMBL" id="HACG01007656">
    <property type="protein sequence ID" value="CEK54521.1"/>
    <property type="molecule type" value="Transcribed_RNA"/>
</dbReference>
<feature type="compositionally biased region" description="Polar residues" evidence="1">
    <location>
        <begin position="147"/>
        <end position="158"/>
    </location>
</feature>
<name>A0A0B6YFH0_9EUPU</name>
<evidence type="ECO:0000256" key="1">
    <source>
        <dbReference type="SAM" id="MobiDB-lite"/>
    </source>
</evidence>
<feature type="non-terminal residue" evidence="2">
    <location>
        <position position="158"/>
    </location>
</feature>
<dbReference type="AlphaFoldDB" id="A0A0B6YFH0"/>
<reference evidence="2" key="1">
    <citation type="submission" date="2014-12" db="EMBL/GenBank/DDBJ databases">
        <title>Insight into the proteome of Arion vulgaris.</title>
        <authorList>
            <person name="Aradska J."/>
            <person name="Bulat T."/>
            <person name="Smidak R."/>
            <person name="Sarate P."/>
            <person name="Gangsoo J."/>
            <person name="Sialana F."/>
            <person name="Bilban M."/>
            <person name="Lubec G."/>
        </authorList>
    </citation>
    <scope>NUCLEOTIDE SEQUENCE</scope>
    <source>
        <tissue evidence="2">Skin</tissue>
    </source>
</reference>
<sequence length="158" mass="16938">GKALDDSFQMMDSQIPSAASGSETSVDAPKMSHPSIQAGIFKHILTLKNKLTEHLSATAVSGVSHNLSTALDARLEFGLETMTEHRLKVMQSLQMSNIQSAFSSQLPHVPIGCVDREDTNSIYGVGNGVNPSATEASTQRLEDDHSSTSSVEMLSQCF</sequence>
<feature type="compositionally biased region" description="Polar residues" evidence="1">
    <location>
        <begin position="129"/>
        <end position="139"/>
    </location>
</feature>
<proteinExistence type="predicted"/>
<protein>
    <submittedName>
        <fullName evidence="2">Uncharacterized protein</fullName>
    </submittedName>
</protein>
<feature type="non-terminal residue" evidence="2">
    <location>
        <position position="1"/>
    </location>
</feature>
<accession>A0A0B6YFH0</accession>
<feature type="region of interest" description="Disordered" evidence="1">
    <location>
        <begin position="129"/>
        <end position="158"/>
    </location>
</feature>